<dbReference type="OrthoDB" id="8190413at2759"/>
<gene>
    <name evidence="1" type="ORF">YQE_05609</name>
</gene>
<organism evidence="1">
    <name type="scientific">Dendroctonus ponderosae</name>
    <name type="common">Mountain pine beetle</name>
    <dbReference type="NCBI Taxonomy" id="77166"/>
    <lineage>
        <taxon>Eukaryota</taxon>
        <taxon>Metazoa</taxon>
        <taxon>Ecdysozoa</taxon>
        <taxon>Arthropoda</taxon>
        <taxon>Hexapoda</taxon>
        <taxon>Insecta</taxon>
        <taxon>Pterygota</taxon>
        <taxon>Neoptera</taxon>
        <taxon>Endopterygota</taxon>
        <taxon>Coleoptera</taxon>
        <taxon>Polyphaga</taxon>
        <taxon>Cucujiformia</taxon>
        <taxon>Curculionidae</taxon>
        <taxon>Scolytinae</taxon>
        <taxon>Dendroctonus</taxon>
    </lineage>
</organism>
<evidence type="ECO:0000313" key="1">
    <source>
        <dbReference type="EMBL" id="ENN77932.1"/>
    </source>
</evidence>
<feature type="non-terminal residue" evidence="1">
    <location>
        <position position="1"/>
    </location>
</feature>
<protein>
    <submittedName>
        <fullName evidence="1">Uncharacterized protein</fullName>
    </submittedName>
</protein>
<sequence>MGFCSALIVMFMASFGVVLTVEYCTLCAFDSCIESHACLDEDLLNATGCISFWISYNGNLNLSYAGCWEPSFGSCEELIEYEQLQGFDAVCSICYNDNCNVGYFLAPLTKNTVQTKLLDSSDCGQIGFEGSDKLNSHLGSLRLRAALDDKRGYSLDIIFREIKWNKAHLRLSQENEMDLSICKVYSRAHDAAQVSISEAIDSCFNFEHYNSSVNYLLDFMAELDTDILYKNLVFNFPNVANFGNDTPLQNRAIFCSVDISSNYDIYLNIQALPLMYNVTYYKVEVFKIKGGSNILLDVRMLKAGLEPELSFEFITYNDEGYYFFQISAVNDICPEDACLKSISATIYIRRRYPPLVIGIVGASFLIPCILFMFHMWNRRNQPVDKNEEAQSTIYLVYSQTPEKHYLIVKALEKSLKNLAKVQIVSNISEASHIIYICGTHIFQPDPIVHKHLVIEANRAISSVEILVVCLPYSTKEMPPYLKKCLRFNLMEDFEKLIHLFCCDVDFSSHTQYGELDAQVKAAQIHTEPKKIILNMPVIIVTEQSDTEPEPKEADVLL</sequence>
<proteinExistence type="predicted"/>
<reference evidence="1" key="1">
    <citation type="journal article" date="2013" name="Genome Biol.">
        <title>Draft genome of the mountain pine beetle, Dendroctonus ponderosae Hopkins, a major forest pest.</title>
        <authorList>
            <person name="Keeling C.I."/>
            <person name="Yuen M.M."/>
            <person name="Liao N.Y."/>
            <person name="Docking T.R."/>
            <person name="Chan S.K."/>
            <person name="Taylor G.A."/>
            <person name="Palmquist D.L."/>
            <person name="Jackman S.D."/>
            <person name="Nguyen A."/>
            <person name="Li M."/>
            <person name="Henderson H."/>
            <person name="Janes J.K."/>
            <person name="Zhao Y."/>
            <person name="Pandoh P."/>
            <person name="Moore R."/>
            <person name="Sperling F.A."/>
            <person name="Huber D.P."/>
            <person name="Birol I."/>
            <person name="Jones S.J."/>
            <person name="Bohlmann J."/>
        </authorList>
    </citation>
    <scope>NUCLEOTIDE SEQUENCE</scope>
</reference>
<dbReference type="HOGENOM" id="CLU_489413_0_0_1"/>
<dbReference type="AlphaFoldDB" id="N6UH10"/>
<accession>N6UH10</accession>
<name>N6UH10_DENPD</name>
<dbReference type="EMBL" id="KB740928">
    <property type="protein sequence ID" value="ENN77932.1"/>
    <property type="molecule type" value="Genomic_DNA"/>
</dbReference>